<proteinExistence type="predicted"/>
<keyword evidence="1" id="KW-0812">Transmembrane</keyword>
<dbReference type="Proteomes" id="UP000622552">
    <property type="component" value="Unassembled WGS sequence"/>
</dbReference>
<keyword evidence="3" id="KW-1185">Reference proteome</keyword>
<evidence type="ECO:0000313" key="2">
    <source>
        <dbReference type="EMBL" id="MBG6141465.1"/>
    </source>
</evidence>
<keyword evidence="1" id="KW-0472">Membrane</keyword>
<reference evidence="2" key="1">
    <citation type="submission" date="2020-11" db="EMBL/GenBank/DDBJ databases">
        <title>Sequencing the genomes of 1000 actinobacteria strains.</title>
        <authorList>
            <person name="Klenk H.-P."/>
        </authorList>
    </citation>
    <scope>NUCLEOTIDE SEQUENCE</scope>
    <source>
        <strain evidence="2">DSM 45356</strain>
    </source>
</reference>
<dbReference type="InterPro" id="IPR025324">
    <property type="entry name" value="DUF4230"/>
</dbReference>
<sequence>MPNTSNTPGPEPRRRRRGMAVAVVALVAIVAVVAATSLFGLLPGSFNPFGERRTDRSQPVVLRSVQDLSRFVAAAGNYELVVDLETEAKNIPSFLYGGRTLFVAAGTVDAYVEFGGLHGDAVRVSADGKSVIVTLPQPVMGKPNIDHTRSYVYAEQRGLVNRLKDFGSGDANRTQQLYLLAEQKISAVANDGTLAERARTNARSTLTGLLRSLGFVTVTVEFVPAS</sequence>
<keyword evidence="1" id="KW-1133">Transmembrane helix</keyword>
<protein>
    <recommendedName>
        <fullName evidence="4">DUF4230 domain-containing protein</fullName>
    </recommendedName>
</protein>
<comment type="caution">
    <text evidence="2">The sequence shown here is derived from an EMBL/GenBank/DDBJ whole genome shotgun (WGS) entry which is preliminary data.</text>
</comment>
<evidence type="ECO:0000256" key="1">
    <source>
        <dbReference type="SAM" id="Phobius"/>
    </source>
</evidence>
<evidence type="ECO:0008006" key="4">
    <source>
        <dbReference type="Google" id="ProtNLM"/>
    </source>
</evidence>
<dbReference type="EMBL" id="JADOUF010000001">
    <property type="protein sequence ID" value="MBG6141465.1"/>
    <property type="molecule type" value="Genomic_DNA"/>
</dbReference>
<name>A0A8J7KKN8_9ACTN</name>
<dbReference type="AlphaFoldDB" id="A0A8J7KKN8"/>
<accession>A0A8J7KKN8</accession>
<dbReference type="RefSeq" id="WP_197007873.1">
    <property type="nucleotide sequence ID" value="NZ_BONS01000013.1"/>
</dbReference>
<feature type="transmembrane region" description="Helical" evidence="1">
    <location>
        <begin position="20"/>
        <end position="42"/>
    </location>
</feature>
<evidence type="ECO:0000313" key="3">
    <source>
        <dbReference type="Proteomes" id="UP000622552"/>
    </source>
</evidence>
<organism evidence="2 3">
    <name type="scientific">Longispora fulva</name>
    <dbReference type="NCBI Taxonomy" id="619741"/>
    <lineage>
        <taxon>Bacteria</taxon>
        <taxon>Bacillati</taxon>
        <taxon>Actinomycetota</taxon>
        <taxon>Actinomycetes</taxon>
        <taxon>Micromonosporales</taxon>
        <taxon>Micromonosporaceae</taxon>
        <taxon>Longispora</taxon>
    </lineage>
</organism>
<gene>
    <name evidence="2" type="ORF">IW245_007659</name>
</gene>
<dbReference type="Pfam" id="PF14014">
    <property type="entry name" value="DUF4230"/>
    <property type="match status" value="1"/>
</dbReference>